<dbReference type="EC" id="2.7.1.-" evidence="7"/>
<dbReference type="CDD" id="cd07802">
    <property type="entry name" value="ASKHA_NBD_FGGY_EcLyxK-like"/>
    <property type="match status" value="1"/>
</dbReference>
<accession>A0A1C3HGC1</accession>
<dbReference type="GO" id="GO:0016773">
    <property type="term" value="F:phosphotransferase activity, alcohol group as acceptor"/>
    <property type="evidence" value="ECO:0007669"/>
    <property type="project" value="InterPro"/>
</dbReference>
<gene>
    <name evidence="7" type="primary">lyx_1</name>
    <name evidence="7" type="ORF">PWN146_02766</name>
</gene>
<evidence type="ECO:0000256" key="1">
    <source>
        <dbReference type="ARBA" id="ARBA00009156"/>
    </source>
</evidence>
<feature type="domain" description="Carbohydrate kinase FGGY N-terminal" evidence="5">
    <location>
        <begin position="4"/>
        <end position="248"/>
    </location>
</feature>
<dbReference type="PANTHER" id="PTHR43095">
    <property type="entry name" value="SUGAR KINASE"/>
    <property type="match status" value="1"/>
</dbReference>
<dbReference type="InterPro" id="IPR018483">
    <property type="entry name" value="Carb_kinase_FGGY_CS"/>
</dbReference>
<dbReference type="PANTHER" id="PTHR43095:SF3">
    <property type="entry name" value="L-XYLULOSE_3-KETO-L-GULONATE KINASE"/>
    <property type="match status" value="1"/>
</dbReference>
<keyword evidence="3 4" id="KW-0418">Kinase</keyword>
<dbReference type="Pfam" id="PF02782">
    <property type="entry name" value="FGGY_C"/>
    <property type="match status" value="1"/>
</dbReference>
<dbReference type="Gene3D" id="3.30.420.40">
    <property type="match status" value="2"/>
</dbReference>
<sequence>MSVFLGIDVGGTVIKAGLYRASGEELAIAERDGAAIAAQPGFSERNMDALWDDVCAAIRQTLHAAGLEAGQVRGVSFSAHGKGLYAIDRYGKPVGNGILSSDNRAAATAAELRCAGVDAQTYPRSLQPLWPSHPALLLRWLKQRQPAQYAAVDRILMAHDYLRFRLTGEAAAEVTNISGSNLFNQHSGAYDPALMAAFGIEEAQEKTAPTIGSAQLAGRVTAAAAVQCGLRAGTAVYGGLFDVVGAALSSGVADDRTLSAVAGTWSIATCVTERIIPADYPYAWGRYCIDGRYFVHEGSPTSAGNLAWFLRQFCADDRQRYAQFNAWVAERREQPSGLLFLPYLYGSNLGGNTPGGLIGLSAHHEMADVVQAIYQGIVFSHLIHQERMVQLNPRIERVRMTGGPTQSEVWMQMYADAGNLPLEVVETRQSGCRAAALCAAVGAGEYAGFAEAIAAAPPKLRCYYPATAAHRRLRAQQARYLAVAQALNEVTDAND</sequence>
<proteinExistence type="inferred from homology"/>
<dbReference type="PIRSF" id="PIRSF000538">
    <property type="entry name" value="GlpK"/>
    <property type="match status" value="1"/>
</dbReference>
<comment type="similarity">
    <text evidence="1 4">Belongs to the FGGY kinase family.</text>
</comment>
<feature type="domain" description="Carbohydrate kinase FGGY C-terminal" evidence="6">
    <location>
        <begin position="259"/>
        <end position="442"/>
    </location>
</feature>
<name>A0A1C3HGC1_SERMA</name>
<dbReference type="InterPro" id="IPR050406">
    <property type="entry name" value="FGGY_Carb_Kinase"/>
</dbReference>
<dbReference type="InterPro" id="IPR043129">
    <property type="entry name" value="ATPase_NBD"/>
</dbReference>
<reference evidence="7" key="1">
    <citation type="submission" date="2016-05" db="EMBL/GenBank/DDBJ databases">
        <authorList>
            <person name="Cock P.J.A."/>
            <person name="Cock P.J.A."/>
        </authorList>
    </citation>
    <scope>NUCLEOTIDE SEQUENCE</scope>
    <source>
        <strain evidence="7">PWN146_assembly</strain>
    </source>
</reference>
<evidence type="ECO:0000256" key="4">
    <source>
        <dbReference type="RuleBase" id="RU003733"/>
    </source>
</evidence>
<evidence type="ECO:0000256" key="2">
    <source>
        <dbReference type="ARBA" id="ARBA00022679"/>
    </source>
</evidence>
<dbReference type="Pfam" id="PF00370">
    <property type="entry name" value="FGGY_N"/>
    <property type="match status" value="1"/>
</dbReference>
<evidence type="ECO:0000259" key="6">
    <source>
        <dbReference type="Pfam" id="PF02782"/>
    </source>
</evidence>
<dbReference type="SUPFAM" id="SSF53067">
    <property type="entry name" value="Actin-like ATPase domain"/>
    <property type="match status" value="2"/>
</dbReference>
<evidence type="ECO:0000259" key="5">
    <source>
        <dbReference type="Pfam" id="PF00370"/>
    </source>
</evidence>
<keyword evidence="2 4" id="KW-0808">Transferase</keyword>
<dbReference type="AlphaFoldDB" id="A0A1C3HGC1"/>
<evidence type="ECO:0000313" key="7">
    <source>
        <dbReference type="EMBL" id="SAY44068.1"/>
    </source>
</evidence>
<organism evidence="7">
    <name type="scientific">Serratia marcescens</name>
    <dbReference type="NCBI Taxonomy" id="615"/>
    <lineage>
        <taxon>Bacteria</taxon>
        <taxon>Pseudomonadati</taxon>
        <taxon>Pseudomonadota</taxon>
        <taxon>Gammaproteobacteria</taxon>
        <taxon>Enterobacterales</taxon>
        <taxon>Yersiniaceae</taxon>
        <taxon>Serratia</taxon>
    </lineage>
</organism>
<dbReference type="GO" id="GO:0016301">
    <property type="term" value="F:kinase activity"/>
    <property type="evidence" value="ECO:0007669"/>
    <property type="project" value="UniProtKB-KW"/>
</dbReference>
<dbReference type="EMBL" id="LT575490">
    <property type="protein sequence ID" value="SAY44068.1"/>
    <property type="molecule type" value="Genomic_DNA"/>
</dbReference>
<dbReference type="GO" id="GO:0005975">
    <property type="term" value="P:carbohydrate metabolic process"/>
    <property type="evidence" value="ECO:0007669"/>
    <property type="project" value="InterPro"/>
</dbReference>
<dbReference type="PROSITE" id="PS00445">
    <property type="entry name" value="FGGY_KINASES_2"/>
    <property type="match status" value="1"/>
</dbReference>
<protein>
    <submittedName>
        <fullName evidence="7">L-xylulose/3-keto-L-gulonate kinase</fullName>
        <ecNumber evidence="7">2.7.1.-</ecNumber>
    </submittedName>
</protein>
<evidence type="ECO:0000256" key="3">
    <source>
        <dbReference type="ARBA" id="ARBA00022777"/>
    </source>
</evidence>
<dbReference type="InterPro" id="IPR018484">
    <property type="entry name" value="FGGY_N"/>
</dbReference>
<dbReference type="InterPro" id="IPR018485">
    <property type="entry name" value="FGGY_C"/>
</dbReference>
<dbReference type="InterPro" id="IPR000577">
    <property type="entry name" value="Carb_kinase_FGGY"/>
</dbReference>